<dbReference type="EMBL" id="QQAY01000008">
    <property type="protein sequence ID" value="RDI41419.1"/>
    <property type="molecule type" value="Genomic_DNA"/>
</dbReference>
<dbReference type="InterPro" id="IPR051448">
    <property type="entry name" value="CdaR-like_regulators"/>
</dbReference>
<sequence>MLSKNLANKIVQDVRRLLDEEIIVVSPEGTIIAGTDKSRIGQFHEGALFACSEKKSIIITEKDASRWIGVKPGINLPVFFQDKTAGVIGITGNPEKVSPFGEILKKMTELIIQENFYIEELNLEVRTLEAFIFDWIELQDRDESFHNRAAVLGIDLQHSHQLALLKIPGEKLPIPTHLISKWNDHHPFSTLVRWGNDRLVAILDMDESRSEEAALKELGILKSFLERELSTPLFMGVGSIRDSASMKASYREAERALASANTMEPVVFESQLTLEMLTQSIRPDIKEAFLSRTIGQLNTQPALIQTLRLFFENDMSFTNTADAAHIHINTLHYRFKKIEQLTSLHPRKAKDLVTLYLALSFLDE</sequence>
<comment type="caution">
    <text evidence="5">The sequence shown here is derived from an EMBL/GenBank/DDBJ whole genome shotgun (WGS) entry which is preliminary data.</text>
</comment>
<dbReference type="PANTHER" id="PTHR33744">
    <property type="entry name" value="CARBOHYDRATE DIACID REGULATOR"/>
    <property type="match status" value="1"/>
</dbReference>
<reference evidence="5 6" key="1">
    <citation type="submission" date="2018-07" db="EMBL/GenBank/DDBJ databases">
        <title>Genomic Encyclopedia of Type Strains, Phase IV (KMG-IV): sequencing the most valuable type-strain genomes for metagenomic binning, comparative biology and taxonomic classification.</title>
        <authorList>
            <person name="Goeker M."/>
        </authorList>
    </citation>
    <scope>NUCLEOTIDE SEQUENCE [LARGE SCALE GENOMIC DNA]</scope>
    <source>
        <strain evidence="5 6">DSM 25281</strain>
    </source>
</reference>
<evidence type="ECO:0000259" key="4">
    <source>
        <dbReference type="Pfam" id="PF17853"/>
    </source>
</evidence>
<dbReference type="InterPro" id="IPR025736">
    <property type="entry name" value="PucR_C-HTH_dom"/>
</dbReference>
<dbReference type="Gene3D" id="1.10.10.2840">
    <property type="entry name" value="PucR C-terminal helix-turn-helix domain"/>
    <property type="match status" value="1"/>
</dbReference>
<feature type="domain" description="CdaR GGDEF-like" evidence="4">
    <location>
        <begin position="141"/>
        <end position="258"/>
    </location>
</feature>
<dbReference type="InterPro" id="IPR042070">
    <property type="entry name" value="PucR_C-HTH_sf"/>
</dbReference>
<name>A0A370GE90_9BACI</name>
<organism evidence="5 6">
    <name type="scientific">Falsibacillus pallidus</name>
    <dbReference type="NCBI Taxonomy" id="493781"/>
    <lineage>
        <taxon>Bacteria</taxon>
        <taxon>Bacillati</taxon>
        <taxon>Bacillota</taxon>
        <taxon>Bacilli</taxon>
        <taxon>Bacillales</taxon>
        <taxon>Bacillaceae</taxon>
        <taxon>Falsibacillus</taxon>
    </lineage>
</organism>
<dbReference type="RefSeq" id="WP_114746081.1">
    <property type="nucleotide sequence ID" value="NZ_QQAY01000008.1"/>
</dbReference>
<dbReference type="OrthoDB" id="9792148at2"/>
<dbReference type="PANTHER" id="PTHR33744:SF16">
    <property type="entry name" value="CARBOHYDRATE DIACID REGULATOR"/>
    <property type="match status" value="1"/>
</dbReference>
<dbReference type="Pfam" id="PF05651">
    <property type="entry name" value="Diacid_rec"/>
    <property type="match status" value="1"/>
</dbReference>
<gene>
    <name evidence="5" type="ORF">DFR59_10869</name>
</gene>
<accession>A0A370GE90</accession>
<evidence type="ECO:0000313" key="5">
    <source>
        <dbReference type="EMBL" id="RDI41419.1"/>
    </source>
</evidence>
<dbReference type="Proteomes" id="UP000255326">
    <property type="component" value="Unassembled WGS sequence"/>
</dbReference>
<protein>
    <submittedName>
        <fullName evidence="5">CdaR family transcriptional regulator</fullName>
    </submittedName>
</protein>
<dbReference type="Pfam" id="PF17853">
    <property type="entry name" value="GGDEF_2"/>
    <property type="match status" value="1"/>
</dbReference>
<feature type="domain" description="Putative sugar diacid recognition" evidence="2">
    <location>
        <begin position="2"/>
        <end position="135"/>
    </location>
</feature>
<evidence type="ECO:0000259" key="3">
    <source>
        <dbReference type="Pfam" id="PF13556"/>
    </source>
</evidence>
<comment type="similarity">
    <text evidence="1">Belongs to the CdaR family.</text>
</comment>
<keyword evidence="6" id="KW-1185">Reference proteome</keyword>
<dbReference type="InterPro" id="IPR008599">
    <property type="entry name" value="Diacid_rec"/>
</dbReference>
<dbReference type="Pfam" id="PF13556">
    <property type="entry name" value="HTH_30"/>
    <property type="match status" value="1"/>
</dbReference>
<evidence type="ECO:0000259" key="2">
    <source>
        <dbReference type="Pfam" id="PF05651"/>
    </source>
</evidence>
<feature type="domain" description="PucR C-terminal helix-turn-helix" evidence="3">
    <location>
        <begin position="303"/>
        <end position="359"/>
    </location>
</feature>
<evidence type="ECO:0000256" key="1">
    <source>
        <dbReference type="ARBA" id="ARBA00006754"/>
    </source>
</evidence>
<proteinExistence type="inferred from homology"/>
<dbReference type="AlphaFoldDB" id="A0A370GE90"/>
<dbReference type="InterPro" id="IPR041522">
    <property type="entry name" value="CdaR_GGDEF"/>
</dbReference>
<evidence type="ECO:0000313" key="6">
    <source>
        <dbReference type="Proteomes" id="UP000255326"/>
    </source>
</evidence>